<reference evidence="1" key="1">
    <citation type="submission" date="2018-11" db="EMBL/GenBank/DDBJ databases">
        <authorList>
            <consortium name="Pathogen Informatics"/>
        </authorList>
    </citation>
    <scope>NUCLEOTIDE SEQUENCE</scope>
</reference>
<proteinExistence type="predicted"/>
<dbReference type="AlphaFoldDB" id="A0A3S5B9U5"/>
<comment type="caution">
    <text evidence="1">The sequence shown here is derived from an EMBL/GenBank/DDBJ whole genome shotgun (WGS) entry which is preliminary data.</text>
</comment>
<gene>
    <name evidence="1" type="ORF">PXEA_LOCUS37584</name>
</gene>
<sequence>MPHSLPQTDVLAMNSRATCPSSTFGVSPSPTQLNRYRLTHSSVVTPPATFTPSSLCYTAPLCISSNQPLTTFETAVFTSSSSSHNTTFQNVSLLSGCRPVGHPLSPTTGLGITRYSHPVYVPGSGTFANTFTYAPPAESTTLTLSSQHLPAHLISRTSPSSQTHN</sequence>
<dbReference type="Proteomes" id="UP000784294">
    <property type="component" value="Unassembled WGS sequence"/>
</dbReference>
<dbReference type="EMBL" id="CAAALY010290480">
    <property type="protein sequence ID" value="VEL44144.1"/>
    <property type="molecule type" value="Genomic_DNA"/>
</dbReference>
<evidence type="ECO:0000313" key="1">
    <source>
        <dbReference type="EMBL" id="VEL44144.1"/>
    </source>
</evidence>
<name>A0A3S5B9U5_9PLAT</name>
<protein>
    <submittedName>
        <fullName evidence="1">Uncharacterized protein</fullName>
    </submittedName>
</protein>
<evidence type="ECO:0000313" key="2">
    <source>
        <dbReference type="Proteomes" id="UP000784294"/>
    </source>
</evidence>
<organism evidence="1 2">
    <name type="scientific">Protopolystoma xenopodis</name>
    <dbReference type="NCBI Taxonomy" id="117903"/>
    <lineage>
        <taxon>Eukaryota</taxon>
        <taxon>Metazoa</taxon>
        <taxon>Spiralia</taxon>
        <taxon>Lophotrochozoa</taxon>
        <taxon>Platyhelminthes</taxon>
        <taxon>Monogenea</taxon>
        <taxon>Polyopisthocotylea</taxon>
        <taxon>Polystomatidea</taxon>
        <taxon>Polystomatidae</taxon>
        <taxon>Protopolystoma</taxon>
    </lineage>
</organism>
<keyword evidence="2" id="KW-1185">Reference proteome</keyword>
<accession>A0A3S5B9U5</accession>